<accession>A0A0N7E0Q6</accession>
<evidence type="ECO:0000313" key="2">
    <source>
        <dbReference type="Proteomes" id="UP000204630"/>
    </source>
</evidence>
<evidence type="ECO:0000313" key="1">
    <source>
        <dbReference type="EMBL" id="ALA06998.1"/>
    </source>
</evidence>
<dbReference type="KEGG" id="vg:26797810"/>
<dbReference type="GeneID" id="26797810"/>
<dbReference type="EMBL" id="KT339177">
    <property type="protein sequence ID" value="ALA06998.1"/>
    <property type="molecule type" value="Genomic_DNA"/>
</dbReference>
<protein>
    <submittedName>
        <fullName evidence="1">Uncharacterized protein</fullName>
    </submittedName>
</protein>
<name>A0A0N7E0Q6_9CAUD</name>
<proteinExistence type="predicted"/>
<sequence>MEIQQLRSIEYYINEAEAFGRQVATEEDYTVTLALPAGTKVDNYLQNGQRVQGNYIVNGVRTYFEAVVDDISIKREFQAGWDMYNLSLSESEVSLVMANVLTVPEGGTGTTTLSGLLKGNGGLPVVQAIEGEDYMKPIIKDTPFVPISASGVTVGDPLDFSYAVMSNVLYLRCNNITASWATNEGVKTIGKIQFPSGVKVPFQVEGTATLRVSGNWEPIRVLIQTNGDVMLARGKTTATGNAGFGCVLPYPIVKA</sequence>
<dbReference type="Proteomes" id="UP000204630">
    <property type="component" value="Segment"/>
</dbReference>
<reference evidence="1 2" key="1">
    <citation type="journal article" date="2015" name="Appl. Environ. Microbiol.">
        <title>A virulent phage infecting Lactococcus garvieae, with homology to Lactococcus lactis phages.</title>
        <authorList>
            <person name="Eraclio G."/>
            <person name="Tremblay D.M."/>
            <person name="Lacelle-Cote A."/>
            <person name="Labrie S.J."/>
            <person name="Fortina M.G."/>
            <person name="Moineau S."/>
        </authorList>
    </citation>
    <scope>NUCLEOTIDE SEQUENCE [LARGE SCALE GENOMIC DNA]</scope>
</reference>
<keyword evidence="2" id="KW-1185">Reference proteome</keyword>
<dbReference type="RefSeq" id="YP_009226672.1">
    <property type="nucleotide sequence ID" value="NC_029118.1"/>
</dbReference>
<organism evidence="1 2">
    <name type="scientific">Lactococcus phage GE1</name>
    <dbReference type="NCBI Taxonomy" id="1698369"/>
    <lineage>
        <taxon>Viruses</taxon>
        <taxon>Duplodnaviria</taxon>
        <taxon>Heunggongvirae</taxon>
        <taxon>Uroviricota</taxon>
        <taxon>Caudoviricetes</taxon>
        <taxon>Chertseyvirus</taxon>
        <taxon>Chertseyvirus GE1</taxon>
    </lineage>
</organism>